<dbReference type="InterPro" id="IPR025110">
    <property type="entry name" value="AMP-bd_C"/>
</dbReference>
<reference evidence="5" key="1">
    <citation type="submission" date="2015-04" db="EMBL/GenBank/DDBJ databases">
        <title>Genome sequence of Mycobacterium arupense GUC1.</title>
        <authorList>
            <person name="Greninger A.L."/>
            <person name="Cunningham G."/>
            <person name="Chiu C.Y."/>
            <person name="Miller S."/>
        </authorList>
    </citation>
    <scope>NUCLEOTIDE SEQUENCE [LARGE SCALE GENOMIC DNA]</scope>
    <source>
        <strain evidence="5">GUC1</strain>
    </source>
</reference>
<evidence type="ECO:0000259" key="2">
    <source>
        <dbReference type="Pfam" id="PF13193"/>
    </source>
</evidence>
<dbReference type="EMBL" id="LASW01000018">
    <property type="protein sequence ID" value="KKC00135.1"/>
    <property type="molecule type" value="Genomic_DNA"/>
</dbReference>
<feature type="domain" description="AMP-binding enzyme C-terminal" evidence="2">
    <location>
        <begin position="438"/>
        <end position="513"/>
    </location>
</feature>
<evidence type="ECO:0000259" key="1">
    <source>
        <dbReference type="Pfam" id="PF00501"/>
    </source>
</evidence>
<dbReference type="InterPro" id="IPR045851">
    <property type="entry name" value="AMP-bd_C_sf"/>
</dbReference>
<organism evidence="3 5">
    <name type="scientific">Mycolicibacter arupensis</name>
    <dbReference type="NCBI Taxonomy" id="342002"/>
    <lineage>
        <taxon>Bacteria</taxon>
        <taxon>Bacillati</taxon>
        <taxon>Actinomycetota</taxon>
        <taxon>Actinomycetes</taxon>
        <taxon>Mycobacteriales</taxon>
        <taxon>Mycobacteriaceae</taxon>
        <taxon>Mycolicibacter</taxon>
    </lineage>
</organism>
<dbReference type="Pfam" id="PF00501">
    <property type="entry name" value="AMP-binding"/>
    <property type="match status" value="1"/>
</dbReference>
<dbReference type="PANTHER" id="PTHR43767">
    <property type="entry name" value="LONG-CHAIN-FATTY-ACID--COA LIGASE"/>
    <property type="match status" value="1"/>
</dbReference>
<dbReference type="Proteomes" id="UP000192327">
    <property type="component" value="Unassembled WGS sequence"/>
</dbReference>
<dbReference type="AlphaFoldDB" id="A0A0F5MZT3"/>
<dbReference type="Pfam" id="PF13193">
    <property type="entry name" value="AMP-binding_C"/>
    <property type="match status" value="1"/>
</dbReference>
<protein>
    <submittedName>
        <fullName evidence="4">2,3-dihydroxybenzoate-AMP ligase</fullName>
    </submittedName>
    <submittedName>
        <fullName evidence="3">Enterobactin synthase subunit E</fullName>
    </submittedName>
</protein>
<proteinExistence type="predicted"/>
<sequence length="524" mass="55438">MYVRSPLSQGVHMHGFVPFPDERAAAYRAAGYWTGRPVGSLLDDAAARWPDHPAVIDATATMTYAQLDGAVDRAAAALHRRGLRPGDRVLVQLPNSCAFAITVFALLRVGAIPVLCLPGHRAAEIGHLAGVSDAVGIVIPDATAGFDYPAMAAELGLDRITIVDAPELSPAPRFTPDPGAPALLLVSGGTTGMPKLIPRTHNDYVYNAVASAELCELTHDDVYLVALPAGHNFPLACPGLLGAISVGATTVFGTDPSPEAAFATIARHRVTVTALVPALATLWAHACDWEPQRPTTLRLLQVGGAKLAPTDAARIRETLTPGLQQVFGMAEGLLCYTRPGDDADLLDNTQGRPLCADDELRVVDEDGAEAAEGELLVRGPYTINGYYNAAEANARSFSPEGFYRSGDRVRRCADGYLEVTGRVKDVIVRGGENIAADELEAHLLGHPAIRSAAVVGLPDEYLGEKVCAAVVFKDAPLLLAELNRHLDECGVATHIRIDQLAARPALPTTAVGKVDKKALVRQLG</sequence>
<reference evidence="4 6" key="3">
    <citation type="submission" date="2016-12" db="EMBL/GenBank/DDBJ databases">
        <title>The new phylogeny of genus Mycobacterium.</title>
        <authorList>
            <person name="Tortoli E."/>
            <person name="Trovato A."/>
            <person name="Cirillo D.M."/>
        </authorList>
    </citation>
    <scope>NUCLEOTIDE SEQUENCE [LARGE SCALE GENOMIC DNA]</scope>
    <source>
        <strain evidence="4 6">DSM 44942</strain>
    </source>
</reference>
<evidence type="ECO:0000313" key="5">
    <source>
        <dbReference type="Proteomes" id="UP000034416"/>
    </source>
</evidence>
<dbReference type="PANTHER" id="PTHR43767:SF1">
    <property type="entry name" value="NONRIBOSOMAL PEPTIDE SYNTHASE PES1 (EUROFUNG)-RELATED"/>
    <property type="match status" value="1"/>
</dbReference>
<dbReference type="Gene3D" id="3.30.300.30">
    <property type="match status" value="1"/>
</dbReference>
<evidence type="ECO:0000313" key="4">
    <source>
        <dbReference type="EMBL" id="ORA00950.1"/>
    </source>
</evidence>
<dbReference type="GO" id="GO:0016878">
    <property type="term" value="F:acid-thiol ligase activity"/>
    <property type="evidence" value="ECO:0007669"/>
    <property type="project" value="UniProtKB-ARBA"/>
</dbReference>
<dbReference type="InterPro" id="IPR000873">
    <property type="entry name" value="AMP-dep_synth/lig_dom"/>
</dbReference>
<comment type="caution">
    <text evidence="3">The sequence shown here is derived from an EMBL/GenBank/DDBJ whole genome shotgun (WGS) entry which is preliminary data.</text>
</comment>
<gene>
    <name evidence="4" type="ORF">BST15_01615</name>
    <name evidence="3" type="ORF">WR43_06585</name>
</gene>
<name>A0A0F5MZT3_9MYCO</name>
<dbReference type="EMBL" id="MVHH01000002">
    <property type="protein sequence ID" value="ORA00950.1"/>
    <property type="molecule type" value="Genomic_DNA"/>
</dbReference>
<dbReference type="STRING" id="342002.BST15_01615"/>
<dbReference type="PATRIC" id="fig|342002.3.peg.274"/>
<keyword evidence="6" id="KW-1185">Reference proteome</keyword>
<feature type="domain" description="AMP-dependent synthetase/ligase" evidence="1">
    <location>
        <begin position="43"/>
        <end position="387"/>
    </location>
</feature>
<evidence type="ECO:0000313" key="6">
    <source>
        <dbReference type="Proteomes" id="UP000192327"/>
    </source>
</evidence>
<reference evidence="3" key="2">
    <citation type="submission" date="2015-04" db="EMBL/GenBank/DDBJ databases">
        <title>Genome sequence of Mycobacterium arupense strain GUC1.</title>
        <authorList>
            <person name="Greninger A.L."/>
            <person name="Cunningham G."/>
            <person name="Chiu C.Y."/>
            <person name="Miller S."/>
        </authorList>
    </citation>
    <scope>NUCLEOTIDE SEQUENCE</scope>
    <source>
        <strain evidence="3">GUC1</strain>
    </source>
</reference>
<dbReference type="Proteomes" id="UP000034416">
    <property type="component" value="Unassembled WGS sequence"/>
</dbReference>
<dbReference type="InterPro" id="IPR050237">
    <property type="entry name" value="ATP-dep_AMP-bd_enzyme"/>
</dbReference>
<dbReference type="InterPro" id="IPR042099">
    <property type="entry name" value="ANL_N_sf"/>
</dbReference>
<dbReference type="Gene3D" id="3.40.50.12780">
    <property type="entry name" value="N-terminal domain of ligase-like"/>
    <property type="match status" value="1"/>
</dbReference>
<dbReference type="SUPFAM" id="SSF56801">
    <property type="entry name" value="Acetyl-CoA synthetase-like"/>
    <property type="match status" value="1"/>
</dbReference>
<accession>A0A0F5MZT3</accession>
<evidence type="ECO:0000313" key="3">
    <source>
        <dbReference type="EMBL" id="KKC00135.1"/>
    </source>
</evidence>
<keyword evidence="4" id="KW-0436">Ligase</keyword>